<comment type="caution">
    <text evidence="1">The sequence shown here is derived from an EMBL/GenBank/DDBJ whole genome shotgun (WGS) entry which is preliminary data.</text>
</comment>
<protein>
    <submittedName>
        <fullName evidence="1">Uncharacterized protein</fullName>
    </submittedName>
</protein>
<dbReference type="GeneID" id="82158746"/>
<keyword evidence="2" id="KW-1185">Reference proteome</keyword>
<dbReference type="Gene3D" id="3.40.50.11350">
    <property type="match status" value="1"/>
</dbReference>
<name>A0ABX2B0J4_9BACT</name>
<organism evidence="1 2">
    <name type="scientific">Xylanibacter rodentium</name>
    <dbReference type="NCBI Taxonomy" id="2736289"/>
    <lineage>
        <taxon>Bacteria</taxon>
        <taxon>Pseudomonadati</taxon>
        <taxon>Bacteroidota</taxon>
        <taxon>Bacteroidia</taxon>
        <taxon>Bacteroidales</taxon>
        <taxon>Prevotellaceae</taxon>
        <taxon>Xylanibacter</taxon>
    </lineage>
</organism>
<dbReference type="RefSeq" id="WP_172177956.1">
    <property type="nucleotide sequence ID" value="NZ_CASGKG010000016.1"/>
</dbReference>
<proteinExistence type="predicted"/>
<evidence type="ECO:0000313" key="1">
    <source>
        <dbReference type="EMBL" id="NPE15283.1"/>
    </source>
</evidence>
<evidence type="ECO:0000313" key="2">
    <source>
        <dbReference type="Proteomes" id="UP001193734"/>
    </source>
</evidence>
<accession>A0ABX2B0J4</accession>
<sequence>MNSGTLTLVPSGGLANRMRAVASAYSLCEATGSRLQVVWFRDWALNAAFNDIFEPVDPSLFDLREARILDFIVNDRPRRKNLWIPKLLQMLVYPPHYKSRIYEREVTPLKRQGFDFEAWQRGHRCYMSCYQVFGSFPDTLYGKLFRPVRGVMEQVERNECMFSAHTIGMHIRRTDNMESIEKSPTQFFIDAGRKELESYADLKIFLATDSEDVKREMREEFGNRIITAGEEAFRGNVDGIRGGLADMYTLARTQCIYGSAGSSFSEMASYIGGKPLIRTSNQ</sequence>
<dbReference type="PANTHER" id="PTHR40743:SF1">
    <property type="entry name" value="POSSIBLE GLYCOSYLTRANSFERASE"/>
    <property type="match status" value="1"/>
</dbReference>
<reference evidence="1 2" key="1">
    <citation type="submission" date="2020-05" db="EMBL/GenBank/DDBJ databases">
        <title>Distinct polysaccharide utilization as determinants for interspecies competition between intestinal Prevotella spp.</title>
        <authorList>
            <person name="Galvez E.J.C."/>
            <person name="Iljazovic A."/>
            <person name="Strowig T."/>
        </authorList>
    </citation>
    <scope>NUCLEOTIDE SEQUENCE [LARGE SCALE GENOMIC DNA]</scope>
    <source>
        <strain evidence="1 2">PROD</strain>
    </source>
</reference>
<dbReference type="PANTHER" id="PTHR40743">
    <property type="entry name" value="NUCLEOTIDE-DIPHOSPHO-SUGAR TRANSFERASE CONTAINING PROTEIN"/>
    <property type="match status" value="1"/>
</dbReference>
<dbReference type="Proteomes" id="UP001193734">
    <property type="component" value="Unassembled WGS sequence"/>
</dbReference>
<gene>
    <name evidence="1" type="ORF">HPS55_13300</name>
</gene>
<dbReference type="EMBL" id="JABKKE010000035">
    <property type="protein sequence ID" value="NPE15283.1"/>
    <property type="molecule type" value="Genomic_DNA"/>
</dbReference>